<name>A0A3M6UPF3_POCDA</name>
<dbReference type="EMBL" id="RCHS01001028">
    <property type="protein sequence ID" value="RMX55567.1"/>
    <property type="molecule type" value="Genomic_DNA"/>
</dbReference>
<proteinExistence type="predicted"/>
<comment type="caution">
    <text evidence="1">The sequence shown here is derived from an EMBL/GenBank/DDBJ whole genome shotgun (WGS) entry which is preliminary data.</text>
</comment>
<organism evidence="1 2">
    <name type="scientific">Pocillopora damicornis</name>
    <name type="common">Cauliflower coral</name>
    <name type="synonym">Millepora damicornis</name>
    <dbReference type="NCBI Taxonomy" id="46731"/>
    <lineage>
        <taxon>Eukaryota</taxon>
        <taxon>Metazoa</taxon>
        <taxon>Cnidaria</taxon>
        <taxon>Anthozoa</taxon>
        <taxon>Hexacorallia</taxon>
        <taxon>Scleractinia</taxon>
        <taxon>Astrocoeniina</taxon>
        <taxon>Pocilloporidae</taxon>
        <taxon>Pocillopora</taxon>
    </lineage>
</organism>
<evidence type="ECO:0000313" key="2">
    <source>
        <dbReference type="Proteomes" id="UP000275408"/>
    </source>
</evidence>
<keyword evidence="2" id="KW-1185">Reference proteome</keyword>
<dbReference type="AlphaFoldDB" id="A0A3M6UPF3"/>
<gene>
    <name evidence="1" type="ORF">pdam_00001726</name>
</gene>
<evidence type="ECO:0000313" key="1">
    <source>
        <dbReference type="EMBL" id="RMX55567.1"/>
    </source>
</evidence>
<reference evidence="1 2" key="1">
    <citation type="journal article" date="2018" name="Sci. Rep.">
        <title>Comparative analysis of the Pocillopora damicornis genome highlights role of immune system in coral evolution.</title>
        <authorList>
            <person name="Cunning R."/>
            <person name="Bay R.A."/>
            <person name="Gillette P."/>
            <person name="Baker A.C."/>
            <person name="Traylor-Knowles N."/>
        </authorList>
    </citation>
    <scope>NUCLEOTIDE SEQUENCE [LARGE SCALE GENOMIC DNA]</scope>
    <source>
        <strain evidence="1">RSMAS</strain>
        <tissue evidence="1">Whole animal</tissue>
    </source>
</reference>
<sequence>MVSTTGTVRATRYNVGEHKHRGDSTYKLAVKWFVDTRDRSDLVQAVRDGTAVRCVQGNECRGYVYNAQNLAVSPDGNHVASQALNHVSMRSAPDPDEVMISPNAYWWFTIVSTTGWREMSRWTVGEHVDRGHTSDKIGQKWFVNH</sequence>
<dbReference type="Proteomes" id="UP000275408">
    <property type="component" value="Unassembled WGS sequence"/>
</dbReference>
<protein>
    <submittedName>
        <fullName evidence="1">Uncharacterized protein</fullName>
    </submittedName>
</protein>
<dbReference type="OrthoDB" id="5945826at2759"/>
<accession>A0A3M6UPF3</accession>